<comment type="caution">
    <text evidence="2">The sequence shown here is derived from an EMBL/GenBank/DDBJ whole genome shotgun (WGS) entry which is preliminary data.</text>
</comment>
<accession>A0A2S8NV04</accession>
<proteinExistence type="predicted"/>
<feature type="transmembrane region" description="Helical" evidence="1">
    <location>
        <begin position="12"/>
        <end position="33"/>
    </location>
</feature>
<evidence type="ECO:0000256" key="1">
    <source>
        <dbReference type="SAM" id="Phobius"/>
    </source>
</evidence>
<dbReference type="Pfam" id="PF13365">
    <property type="entry name" value="Trypsin_2"/>
    <property type="match status" value="1"/>
</dbReference>
<reference evidence="2 3" key="1">
    <citation type="submission" date="2018-02" db="EMBL/GenBank/DDBJ databases">
        <title>Metagenomics reveals mixed infection of spiroplasma and phytoplasma in chicory.</title>
        <authorList>
            <person name="Polano C."/>
            <person name="Moruzzi S."/>
            <person name="Ermacora P."/>
            <person name="Ferrini F."/>
            <person name="Martini M."/>
            <person name="Firrao G."/>
        </authorList>
    </citation>
    <scope>NUCLEOTIDE SEQUENCE [LARGE SCALE GENOMIC DNA]</scope>
    <source>
        <strain evidence="2 3">ChiP</strain>
    </source>
</reference>
<sequence length="939" mass="110469">MELYINPKNKKKILIILIFGLTFYFCYALIILYQEKTKLNKSIKIEWKTLDTGDNTKIILKQKIIKEIQENLQNVFAKKQNQEKNKVKPLKIKSHQFKKGEIVYGFVLDTENNLMPFQEGIISEDYNVNKYYEPLAISIKGKSNKIFFNSKGQFIGLSIPYQSSKYAINFILTSNSIHHFLKNKNISQNIHKNNKQSSYDLPIYYETDNEKKIYHQIGLDQKGLFMGLHNANNDLDQKGLFMDLHNANNDVSNLKQKNKAKEEEDNLYKHIKDISDITFQVRIRNKISETVNFGSCFIYKVEKKHDTYEYFLLTNKHVVEVINENEKDWISMSIYDEQNKKISTIDIKDIKIYCEDTIYDDIAVFKFKYPNKQFYEKIVPILQKTISKNYKNINIEQTAPVYSMGSQVNKIPNIDFIDLKDFPIKFKSNNPLFQILQTIYPEITDSIIRHESSFWKNNLLKKGHVNLRNEKRIYFDINIDKGNSGGPLFNENGQIIGMNANYMEYTPLVDKFSGAIPLNYIFKKIDLIDAKQNNENIQKNEIISFLNFENVFSNDQSELPKKTFSKEYSIFTKNFKKILKEKSLQSQLIKRNSNTATNPKILLNIYYFSNQYDDKKHVFTLNPFEDKIDISIKNNEIIFNNENEKKTFLSEDNDHSFFDFELEISNNQDSFSPKKKEKIENELVIWEGNINNSGNGIIFRKETIAPNHFMYYVLSNYNAQMSNLFFQITHKIINLFIDDVQILTHQNGIYKKEKGKIKSFFFGKHNLALITFESNENYNCINMRDTKNLNLGEKTNFLINTQNQNYFPQVFKGNIGYITEPKNEFLVDAVFKLQTDTKNPNFQKQTEKLNFLCFDAEKNFIGFNNNILEKNIPSNFIQFSNTKNTEIQKLLIESIIKNNFNIIFSFFFLTISSFIIVLIMPTKKILNLEEKNKFIKDFC</sequence>
<evidence type="ECO:0000313" key="2">
    <source>
        <dbReference type="EMBL" id="PQP79775.1"/>
    </source>
</evidence>
<dbReference type="SUPFAM" id="SSF50494">
    <property type="entry name" value="Trypsin-like serine proteases"/>
    <property type="match status" value="1"/>
</dbReference>
<evidence type="ECO:0000313" key="3">
    <source>
        <dbReference type="Proteomes" id="UP000238672"/>
    </source>
</evidence>
<name>A0A2S8NV04_9MOLU</name>
<dbReference type="InterPro" id="IPR009003">
    <property type="entry name" value="Peptidase_S1_PA"/>
</dbReference>
<keyword evidence="1" id="KW-1133">Transmembrane helix</keyword>
<dbReference type="InterPro" id="IPR043504">
    <property type="entry name" value="Peptidase_S1_PA_chymotrypsin"/>
</dbReference>
<organism evidence="2 3">
    <name type="scientific">Candidatus Phytoplasma phoenicium</name>
    <dbReference type="NCBI Taxonomy" id="198422"/>
    <lineage>
        <taxon>Bacteria</taxon>
        <taxon>Bacillati</taxon>
        <taxon>Mycoplasmatota</taxon>
        <taxon>Mollicutes</taxon>
        <taxon>Acholeplasmatales</taxon>
        <taxon>Acholeplasmataceae</taxon>
        <taxon>Candidatus Phytoplasma</taxon>
        <taxon>16SrIX (Pigeon pea witches'-broom group)</taxon>
    </lineage>
</organism>
<evidence type="ECO:0008006" key="4">
    <source>
        <dbReference type="Google" id="ProtNLM"/>
    </source>
</evidence>
<feature type="transmembrane region" description="Helical" evidence="1">
    <location>
        <begin position="902"/>
        <end position="921"/>
    </location>
</feature>
<protein>
    <recommendedName>
        <fullName evidence="4">Serine protease</fullName>
    </recommendedName>
</protein>
<dbReference type="Proteomes" id="UP000238672">
    <property type="component" value="Unassembled WGS sequence"/>
</dbReference>
<keyword evidence="3" id="KW-1185">Reference proteome</keyword>
<dbReference type="EMBL" id="PUUG01000025">
    <property type="protein sequence ID" value="PQP79775.1"/>
    <property type="molecule type" value="Genomic_DNA"/>
</dbReference>
<keyword evidence="1" id="KW-0812">Transmembrane</keyword>
<keyword evidence="1" id="KW-0472">Membrane</keyword>
<gene>
    <name evidence="2" type="ORF">C6B37_01180</name>
</gene>
<dbReference type="AlphaFoldDB" id="A0A2S8NV04"/>
<dbReference type="Gene3D" id="2.40.10.10">
    <property type="entry name" value="Trypsin-like serine proteases"/>
    <property type="match status" value="1"/>
</dbReference>